<dbReference type="AlphaFoldDB" id="A0A9D0Z208"/>
<feature type="transmembrane region" description="Helical" evidence="1">
    <location>
        <begin position="7"/>
        <end position="26"/>
    </location>
</feature>
<dbReference type="EMBL" id="DVFU01000093">
    <property type="protein sequence ID" value="HIQ65025.1"/>
    <property type="molecule type" value="Genomic_DNA"/>
</dbReference>
<evidence type="ECO:0000256" key="1">
    <source>
        <dbReference type="SAM" id="Phobius"/>
    </source>
</evidence>
<sequence>MKKKFRILLRLLIFILMIAVDVFYLFYIYHSKGDLSLQIVINFDPLLFRVMIVFNVLILAYFISKIMNYGTKIVSIRPFQASINKETGEITILFTSQTKDNVRMYTDLKKYYVYVTKNKRKFVKDKFYFIDLNQYGGNLTKVSLGGLPEAYDLREFREKDFK</sequence>
<proteinExistence type="predicted"/>
<reference evidence="2" key="2">
    <citation type="journal article" date="2021" name="PeerJ">
        <title>Extensive microbial diversity within the chicken gut microbiome revealed by metagenomics and culture.</title>
        <authorList>
            <person name="Gilroy R."/>
            <person name="Ravi A."/>
            <person name="Getino M."/>
            <person name="Pursley I."/>
            <person name="Horton D.L."/>
            <person name="Alikhan N.F."/>
            <person name="Baker D."/>
            <person name="Gharbi K."/>
            <person name="Hall N."/>
            <person name="Watson M."/>
            <person name="Adriaenssens E.M."/>
            <person name="Foster-Nyarko E."/>
            <person name="Jarju S."/>
            <person name="Secka A."/>
            <person name="Antonio M."/>
            <person name="Oren A."/>
            <person name="Chaudhuri R.R."/>
            <person name="La Ragione R."/>
            <person name="Hildebrand F."/>
            <person name="Pallen M.J."/>
        </authorList>
    </citation>
    <scope>NUCLEOTIDE SEQUENCE</scope>
    <source>
        <strain evidence="2">CHK165-10780</strain>
    </source>
</reference>
<organism evidence="2 3">
    <name type="scientific">Candidatus Faecenecus gallistercoris</name>
    <dbReference type="NCBI Taxonomy" id="2840793"/>
    <lineage>
        <taxon>Bacteria</taxon>
        <taxon>Bacillati</taxon>
        <taxon>Bacillota</taxon>
        <taxon>Bacillota incertae sedis</taxon>
        <taxon>Candidatus Faecenecus</taxon>
    </lineage>
</organism>
<keyword evidence="1" id="KW-0472">Membrane</keyword>
<keyword evidence="1" id="KW-0812">Transmembrane</keyword>
<comment type="caution">
    <text evidence="2">The sequence shown here is derived from an EMBL/GenBank/DDBJ whole genome shotgun (WGS) entry which is preliminary data.</text>
</comment>
<name>A0A9D0Z208_9FIRM</name>
<evidence type="ECO:0000313" key="2">
    <source>
        <dbReference type="EMBL" id="HIQ65025.1"/>
    </source>
</evidence>
<protein>
    <submittedName>
        <fullName evidence="2">Uncharacterized protein</fullName>
    </submittedName>
</protein>
<feature type="transmembrane region" description="Helical" evidence="1">
    <location>
        <begin position="46"/>
        <end position="63"/>
    </location>
</feature>
<reference evidence="2" key="1">
    <citation type="submission" date="2020-10" db="EMBL/GenBank/DDBJ databases">
        <authorList>
            <person name="Gilroy R."/>
        </authorList>
    </citation>
    <scope>NUCLEOTIDE SEQUENCE</scope>
    <source>
        <strain evidence="2">CHK165-10780</strain>
    </source>
</reference>
<keyword evidence="1" id="KW-1133">Transmembrane helix</keyword>
<evidence type="ECO:0000313" key="3">
    <source>
        <dbReference type="Proteomes" id="UP000886725"/>
    </source>
</evidence>
<gene>
    <name evidence="2" type="ORF">IAC85_04725</name>
</gene>
<accession>A0A9D0Z208</accession>
<dbReference type="Proteomes" id="UP000886725">
    <property type="component" value="Unassembled WGS sequence"/>
</dbReference>